<evidence type="ECO:0000256" key="5">
    <source>
        <dbReference type="ARBA" id="ARBA00022840"/>
    </source>
</evidence>
<dbReference type="PANTHER" id="PTHR21087:SF16">
    <property type="entry name" value="SHIKIMATE KINASE 1, CHLOROPLASTIC"/>
    <property type="match status" value="1"/>
</dbReference>
<dbReference type="HAMAP" id="MF_00109">
    <property type="entry name" value="Shikimate_kinase"/>
    <property type="match status" value="1"/>
</dbReference>
<evidence type="ECO:0000256" key="3">
    <source>
        <dbReference type="ARBA" id="ARBA00022741"/>
    </source>
</evidence>
<keyword evidence="1" id="KW-0028">Amino-acid biosynthesis</keyword>
<dbReference type="InterPro" id="IPR027417">
    <property type="entry name" value="P-loop_NTPase"/>
</dbReference>
<dbReference type="PANTHER" id="PTHR21087">
    <property type="entry name" value="SHIKIMATE KINASE"/>
    <property type="match status" value="1"/>
</dbReference>
<keyword evidence="4" id="KW-0418">Kinase</keyword>
<proteinExistence type="inferred from homology"/>
<dbReference type="GO" id="GO:0008652">
    <property type="term" value="P:amino acid biosynthetic process"/>
    <property type="evidence" value="ECO:0007669"/>
    <property type="project" value="UniProtKB-KW"/>
</dbReference>
<dbReference type="InterPro" id="IPR031322">
    <property type="entry name" value="Shikimate/glucono_kinase"/>
</dbReference>
<evidence type="ECO:0000256" key="4">
    <source>
        <dbReference type="ARBA" id="ARBA00022777"/>
    </source>
</evidence>
<accession>X0WHG4</accession>
<evidence type="ECO:0000256" key="2">
    <source>
        <dbReference type="ARBA" id="ARBA00022679"/>
    </source>
</evidence>
<keyword evidence="6" id="KW-0057">Aromatic amino acid biosynthesis</keyword>
<dbReference type="EMBL" id="BARS01047869">
    <property type="protein sequence ID" value="GAG30399.1"/>
    <property type="molecule type" value="Genomic_DNA"/>
</dbReference>
<dbReference type="GO" id="GO:0005829">
    <property type="term" value="C:cytosol"/>
    <property type="evidence" value="ECO:0007669"/>
    <property type="project" value="TreeGrafter"/>
</dbReference>
<dbReference type="GO" id="GO:0004765">
    <property type="term" value="F:shikimate kinase activity"/>
    <property type="evidence" value="ECO:0007669"/>
    <property type="project" value="TreeGrafter"/>
</dbReference>
<keyword evidence="5" id="KW-0067">ATP-binding</keyword>
<sequence>MNFALYGFMGVGKTVVGKVLAEMTGMAFVDLDEEIVERAGRTISEIFDEGGEEAFREIEKTVTREIAARDEQVIACGGGTILNADNLSSLKRNSILVLLTAEPEMILKRVMAEGDVRPLLNGEDKLQRIESLLEARNSAYTQAAELILDTSRVTPEQVAEKILESMREDAG</sequence>
<reference evidence="7" key="1">
    <citation type="journal article" date="2014" name="Front. Microbiol.">
        <title>High frequency of phylogenetically diverse reductive dehalogenase-homologous genes in deep subseafloor sedimentary metagenomes.</title>
        <authorList>
            <person name="Kawai M."/>
            <person name="Futagami T."/>
            <person name="Toyoda A."/>
            <person name="Takaki Y."/>
            <person name="Nishi S."/>
            <person name="Hori S."/>
            <person name="Arai W."/>
            <person name="Tsubouchi T."/>
            <person name="Morono Y."/>
            <person name="Uchiyama I."/>
            <person name="Ito T."/>
            <person name="Fujiyama A."/>
            <person name="Inagaki F."/>
            <person name="Takami H."/>
        </authorList>
    </citation>
    <scope>NUCLEOTIDE SEQUENCE</scope>
    <source>
        <strain evidence="7">Expedition CK06-06</strain>
    </source>
</reference>
<evidence type="ECO:0000256" key="1">
    <source>
        <dbReference type="ARBA" id="ARBA00022605"/>
    </source>
</evidence>
<gene>
    <name evidence="7" type="ORF">S01H1_71842</name>
</gene>
<evidence type="ECO:0008006" key="8">
    <source>
        <dbReference type="Google" id="ProtNLM"/>
    </source>
</evidence>
<comment type="caution">
    <text evidence="7">The sequence shown here is derived from an EMBL/GenBank/DDBJ whole genome shotgun (WGS) entry which is preliminary data.</text>
</comment>
<dbReference type="InterPro" id="IPR000623">
    <property type="entry name" value="Shikimate_kinase/TSH1"/>
</dbReference>
<dbReference type="GO" id="GO:0005524">
    <property type="term" value="F:ATP binding"/>
    <property type="evidence" value="ECO:0007669"/>
    <property type="project" value="UniProtKB-KW"/>
</dbReference>
<name>X0WHG4_9ZZZZ</name>
<evidence type="ECO:0000256" key="6">
    <source>
        <dbReference type="ARBA" id="ARBA00023141"/>
    </source>
</evidence>
<dbReference type="SUPFAM" id="SSF52540">
    <property type="entry name" value="P-loop containing nucleoside triphosphate hydrolases"/>
    <property type="match status" value="1"/>
</dbReference>
<keyword evidence="2" id="KW-0808">Transferase</keyword>
<keyword evidence="3" id="KW-0547">Nucleotide-binding</keyword>
<protein>
    <recommendedName>
        <fullName evidence="8">Shikimate kinase</fullName>
    </recommendedName>
</protein>
<dbReference type="AlphaFoldDB" id="X0WHG4"/>
<dbReference type="Pfam" id="PF01202">
    <property type="entry name" value="SKI"/>
    <property type="match status" value="1"/>
</dbReference>
<organism evidence="7">
    <name type="scientific">marine sediment metagenome</name>
    <dbReference type="NCBI Taxonomy" id="412755"/>
    <lineage>
        <taxon>unclassified sequences</taxon>
        <taxon>metagenomes</taxon>
        <taxon>ecological metagenomes</taxon>
    </lineage>
</organism>
<dbReference type="Gene3D" id="3.40.50.300">
    <property type="entry name" value="P-loop containing nucleotide triphosphate hydrolases"/>
    <property type="match status" value="1"/>
</dbReference>
<dbReference type="CDD" id="cd00464">
    <property type="entry name" value="SK"/>
    <property type="match status" value="1"/>
</dbReference>
<dbReference type="PRINTS" id="PR01100">
    <property type="entry name" value="SHIKIMTKNASE"/>
</dbReference>
<dbReference type="GO" id="GO:0009073">
    <property type="term" value="P:aromatic amino acid family biosynthetic process"/>
    <property type="evidence" value="ECO:0007669"/>
    <property type="project" value="UniProtKB-KW"/>
</dbReference>
<evidence type="ECO:0000313" key="7">
    <source>
        <dbReference type="EMBL" id="GAG30399.1"/>
    </source>
</evidence>